<dbReference type="AlphaFoldDB" id="A0A2P6QX62"/>
<evidence type="ECO:0000313" key="4">
    <source>
        <dbReference type="Proteomes" id="UP000238479"/>
    </source>
</evidence>
<gene>
    <name evidence="3" type="ORF">RchiOBHm_Chr4g0417671</name>
</gene>
<accession>A0A2P6QX62</accession>
<dbReference type="STRING" id="74649.A0A2P6QX62"/>
<keyword evidence="3" id="KW-0808">Transferase</keyword>
<dbReference type="CDD" id="cd06222">
    <property type="entry name" value="RNase_H_like"/>
    <property type="match status" value="1"/>
</dbReference>
<evidence type="ECO:0000259" key="2">
    <source>
        <dbReference type="Pfam" id="PF13966"/>
    </source>
</evidence>
<dbReference type="EMBL" id="PDCK01000042">
    <property type="protein sequence ID" value="PRQ38773.1"/>
    <property type="molecule type" value="Genomic_DNA"/>
</dbReference>
<dbReference type="GO" id="GO:0004523">
    <property type="term" value="F:RNA-DNA hybrid ribonuclease activity"/>
    <property type="evidence" value="ECO:0007669"/>
    <property type="project" value="InterPro"/>
</dbReference>
<dbReference type="Gene3D" id="3.30.420.10">
    <property type="entry name" value="Ribonuclease H-like superfamily/Ribonuclease H"/>
    <property type="match status" value="1"/>
</dbReference>
<dbReference type="Proteomes" id="UP000238479">
    <property type="component" value="Chromosome 4"/>
</dbReference>
<dbReference type="OMA" id="FIWRICH"/>
<dbReference type="GO" id="GO:0003676">
    <property type="term" value="F:nucleic acid binding"/>
    <property type="evidence" value="ECO:0007669"/>
    <property type="project" value="InterPro"/>
</dbReference>
<comment type="caution">
    <text evidence="3">The sequence shown here is derived from an EMBL/GenBank/DDBJ whole genome shotgun (WGS) entry which is preliminary data.</text>
</comment>
<organism evidence="3 4">
    <name type="scientific">Rosa chinensis</name>
    <name type="common">China rose</name>
    <dbReference type="NCBI Taxonomy" id="74649"/>
    <lineage>
        <taxon>Eukaryota</taxon>
        <taxon>Viridiplantae</taxon>
        <taxon>Streptophyta</taxon>
        <taxon>Embryophyta</taxon>
        <taxon>Tracheophyta</taxon>
        <taxon>Spermatophyta</taxon>
        <taxon>Magnoliopsida</taxon>
        <taxon>eudicotyledons</taxon>
        <taxon>Gunneridae</taxon>
        <taxon>Pentapetalae</taxon>
        <taxon>rosids</taxon>
        <taxon>fabids</taxon>
        <taxon>Rosales</taxon>
        <taxon>Rosaceae</taxon>
        <taxon>Rosoideae</taxon>
        <taxon>Rosoideae incertae sedis</taxon>
        <taxon>Rosa</taxon>
    </lineage>
</organism>
<feature type="domain" description="RNase H type-1" evidence="1">
    <location>
        <begin position="409"/>
        <end position="531"/>
    </location>
</feature>
<keyword evidence="3" id="KW-0695">RNA-directed DNA polymerase</keyword>
<keyword evidence="3" id="KW-0548">Nucleotidyltransferase</keyword>
<proteinExistence type="predicted"/>
<reference evidence="3 4" key="1">
    <citation type="journal article" date="2018" name="Nat. Genet.">
        <title>The Rosa genome provides new insights in the design of modern roses.</title>
        <authorList>
            <person name="Bendahmane M."/>
        </authorList>
    </citation>
    <scope>NUCLEOTIDE SEQUENCE [LARGE SCALE GENOMIC DNA]</scope>
    <source>
        <strain evidence="4">cv. Old Blush</strain>
    </source>
</reference>
<dbReference type="InterPro" id="IPR026960">
    <property type="entry name" value="RVT-Znf"/>
</dbReference>
<dbReference type="InterPro" id="IPR044730">
    <property type="entry name" value="RNase_H-like_dom_plant"/>
</dbReference>
<dbReference type="InterPro" id="IPR036397">
    <property type="entry name" value="RNaseH_sf"/>
</dbReference>
<dbReference type="InterPro" id="IPR002156">
    <property type="entry name" value="RNaseH_domain"/>
</dbReference>
<dbReference type="SUPFAM" id="SSF53098">
    <property type="entry name" value="Ribonuclease H-like"/>
    <property type="match status" value="1"/>
</dbReference>
<dbReference type="InterPro" id="IPR052929">
    <property type="entry name" value="RNase_H-like_EbsB-rel"/>
</dbReference>
<protein>
    <submittedName>
        <fullName evidence="3">Putative ribonuclease H-like domain, reverse transcriptase zinc-binding domain-containing protein</fullName>
    </submittedName>
</protein>
<dbReference type="Pfam" id="PF13456">
    <property type="entry name" value="RVT_3"/>
    <property type="match status" value="1"/>
</dbReference>
<keyword evidence="4" id="KW-1185">Reference proteome</keyword>
<dbReference type="PANTHER" id="PTHR47074">
    <property type="entry name" value="BNAC02G40300D PROTEIN"/>
    <property type="match status" value="1"/>
</dbReference>
<dbReference type="GO" id="GO:0003964">
    <property type="term" value="F:RNA-directed DNA polymerase activity"/>
    <property type="evidence" value="ECO:0007669"/>
    <property type="project" value="UniProtKB-KW"/>
</dbReference>
<feature type="domain" description="Reverse transcriptase zinc-binding" evidence="2">
    <location>
        <begin position="208"/>
        <end position="301"/>
    </location>
</feature>
<evidence type="ECO:0000259" key="1">
    <source>
        <dbReference type="Pfam" id="PF13456"/>
    </source>
</evidence>
<dbReference type="Pfam" id="PF13966">
    <property type="entry name" value="zf-RVT"/>
    <property type="match status" value="1"/>
</dbReference>
<dbReference type="Gramene" id="PRQ38773">
    <property type="protein sequence ID" value="PRQ38773"/>
    <property type="gene ID" value="RchiOBHm_Chr4g0417671"/>
</dbReference>
<name>A0A2P6QX62_ROSCH</name>
<sequence>MSVFQLTKNFCDDLEQMCARFWWGSMLDKRKIHWKTWNALCNPKEEGGLGFRSLSNFNSAMLAKQAWRVVNNPSSIIARIYRAKYFPRGSFWTAGSHPSPSFSWRSIFSTRELLKEGSYWQVGSGTSINIWSASWVSALPDGKPIRNRLAEEEVTMVSDLLSATGVWDVSRIQRLFPMEEAEAILHIPLSSRLVADRLIWKFERNGVFSVRTAYQYSFSTSPCRRPFDLMVNGGFWKKLWKVLIPNAAKIFIWRICHNILPSLERLASKSVELESQVCKLCGQGVETTLHICRDCPFTQEVLQQDGILGQVCFHPQSDNFSLFIWLSYCASNLSLGDLGELFCRLWSIWRERNSRVWEDKTSLACDVIIRSISRIQEFRFHNSKPSHSSPRRGRGAQWVAPPVGLCKINIDGSFFHETRDGGFGFVVRDSDGTMLGGGAGSLRGLLSAEHAEVQACMHAVRFIAEHGFTPAILETDAMELQRQLNSLSTTNTFVLGRLYDDLNLMLEDLGNVRVVHVNRRANMVAHLMAAHGNALVQDSFYFSTPSFFMAAVAADLSSL</sequence>
<dbReference type="InterPro" id="IPR012337">
    <property type="entry name" value="RNaseH-like_sf"/>
</dbReference>
<dbReference type="PANTHER" id="PTHR47074:SF11">
    <property type="entry name" value="REVERSE TRANSCRIPTASE-LIKE PROTEIN"/>
    <property type="match status" value="1"/>
</dbReference>
<evidence type="ECO:0000313" key="3">
    <source>
        <dbReference type="EMBL" id="PRQ38773.1"/>
    </source>
</evidence>